<feature type="region of interest" description="Disordered" evidence="1">
    <location>
        <begin position="1"/>
        <end position="29"/>
    </location>
</feature>
<dbReference type="GO" id="GO:0006950">
    <property type="term" value="P:response to stress"/>
    <property type="evidence" value="ECO:0007669"/>
    <property type="project" value="TreeGrafter"/>
</dbReference>
<dbReference type="PROSITE" id="PS50995">
    <property type="entry name" value="HTH_MARR_2"/>
    <property type="match status" value="1"/>
</dbReference>
<dbReference type="InterPro" id="IPR039422">
    <property type="entry name" value="MarR/SlyA-like"/>
</dbReference>
<feature type="compositionally biased region" description="Low complexity" evidence="1">
    <location>
        <begin position="1"/>
        <end position="21"/>
    </location>
</feature>
<evidence type="ECO:0000313" key="3">
    <source>
        <dbReference type="EMBL" id="SNS14104.1"/>
    </source>
</evidence>
<dbReference type="InterPro" id="IPR000835">
    <property type="entry name" value="HTH_MarR-typ"/>
</dbReference>
<evidence type="ECO:0000256" key="1">
    <source>
        <dbReference type="SAM" id="MobiDB-lite"/>
    </source>
</evidence>
<dbReference type="Pfam" id="PF01047">
    <property type="entry name" value="MarR"/>
    <property type="match status" value="1"/>
</dbReference>
<sequence>MSTHPAADPAAERAAPAATAETAERAETAETAARVWRNLGILLNERGDRRREVTEALGMSFFRVKALRRIAAAPAPLPLRDLAELLLTDRPYVTLVVDDLVGRGLVERRANPADRRSKLVTATEAGRAAAAEAERILGTPPPELCGLPAEDLAALDRIAARLVAGG</sequence>
<dbReference type="Proteomes" id="UP000198318">
    <property type="component" value="Unassembled WGS sequence"/>
</dbReference>
<evidence type="ECO:0000259" key="2">
    <source>
        <dbReference type="PROSITE" id="PS50995"/>
    </source>
</evidence>
<name>A0A239C3X1_9ACTN</name>
<evidence type="ECO:0000313" key="4">
    <source>
        <dbReference type="Proteomes" id="UP000198318"/>
    </source>
</evidence>
<protein>
    <submittedName>
        <fullName evidence="3">MarR family protein</fullName>
    </submittedName>
</protein>
<organism evidence="3 4">
    <name type="scientific">Actinomadura meyerae</name>
    <dbReference type="NCBI Taxonomy" id="240840"/>
    <lineage>
        <taxon>Bacteria</taxon>
        <taxon>Bacillati</taxon>
        <taxon>Actinomycetota</taxon>
        <taxon>Actinomycetes</taxon>
        <taxon>Streptosporangiales</taxon>
        <taxon>Thermomonosporaceae</taxon>
        <taxon>Actinomadura</taxon>
    </lineage>
</organism>
<dbReference type="RefSeq" id="WP_089323919.1">
    <property type="nucleotide sequence ID" value="NZ_FZOR01000001.1"/>
</dbReference>
<dbReference type="EMBL" id="FZOR01000001">
    <property type="protein sequence ID" value="SNS14104.1"/>
    <property type="molecule type" value="Genomic_DNA"/>
</dbReference>
<feature type="domain" description="HTH marR-type" evidence="2">
    <location>
        <begin position="25"/>
        <end position="164"/>
    </location>
</feature>
<proteinExistence type="predicted"/>
<dbReference type="InterPro" id="IPR036388">
    <property type="entry name" value="WH-like_DNA-bd_sf"/>
</dbReference>
<dbReference type="PANTHER" id="PTHR33164:SF99">
    <property type="entry name" value="MARR FAMILY REGULATORY PROTEIN"/>
    <property type="match status" value="1"/>
</dbReference>
<gene>
    <name evidence="3" type="ORF">SAMN05443665_1001177</name>
</gene>
<dbReference type="GO" id="GO:0003700">
    <property type="term" value="F:DNA-binding transcription factor activity"/>
    <property type="evidence" value="ECO:0007669"/>
    <property type="project" value="InterPro"/>
</dbReference>
<dbReference type="PANTHER" id="PTHR33164">
    <property type="entry name" value="TRANSCRIPTIONAL REGULATOR, MARR FAMILY"/>
    <property type="match status" value="1"/>
</dbReference>
<dbReference type="SMART" id="SM00347">
    <property type="entry name" value="HTH_MARR"/>
    <property type="match status" value="1"/>
</dbReference>
<dbReference type="SUPFAM" id="SSF46785">
    <property type="entry name" value="Winged helix' DNA-binding domain"/>
    <property type="match status" value="1"/>
</dbReference>
<dbReference type="Gene3D" id="1.10.10.10">
    <property type="entry name" value="Winged helix-like DNA-binding domain superfamily/Winged helix DNA-binding domain"/>
    <property type="match status" value="1"/>
</dbReference>
<keyword evidence="4" id="KW-1185">Reference proteome</keyword>
<dbReference type="AlphaFoldDB" id="A0A239C3X1"/>
<dbReference type="InterPro" id="IPR036390">
    <property type="entry name" value="WH_DNA-bd_sf"/>
</dbReference>
<dbReference type="OrthoDB" id="8635520at2"/>
<reference evidence="3 4" key="1">
    <citation type="submission" date="2017-06" db="EMBL/GenBank/DDBJ databases">
        <authorList>
            <person name="Kim H.J."/>
            <person name="Triplett B.A."/>
        </authorList>
    </citation>
    <scope>NUCLEOTIDE SEQUENCE [LARGE SCALE GENOMIC DNA]</scope>
    <source>
        <strain evidence="3 4">DSM 44715</strain>
    </source>
</reference>
<dbReference type="PRINTS" id="PR00598">
    <property type="entry name" value="HTHMARR"/>
</dbReference>
<accession>A0A239C3X1</accession>